<reference evidence="1" key="2">
    <citation type="submission" date="2016-02" db="EMBL/GenBank/DDBJ databases">
        <title>Genome sequence of Clostridium beijerinckii strain 59B.</title>
        <authorList>
            <person name="Little G.T."/>
            <person name="Minton N.P."/>
        </authorList>
    </citation>
    <scope>NUCLEOTIDE SEQUENCE</scope>
    <source>
        <strain evidence="1">NCIMB 14988</strain>
    </source>
</reference>
<dbReference type="KEGG" id="cbei:LF65_02902"/>
<dbReference type="RefSeq" id="WP_012058816.1">
    <property type="nucleotide sequence ID" value="NZ_BKAK01000042.1"/>
</dbReference>
<gene>
    <name evidence="4" type="ORF">BCD95_003027</name>
    <name evidence="2" type="ORF">HGI39_14085</name>
    <name evidence="3" type="ORF">IS491_18490</name>
    <name evidence="1" type="ORF">LF65_02902</name>
</gene>
<evidence type="ECO:0000313" key="5">
    <source>
        <dbReference type="Proteomes" id="UP000031866"/>
    </source>
</evidence>
<evidence type="ECO:0000313" key="4">
    <source>
        <dbReference type="EMBL" id="NSB14768.1"/>
    </source>
</evidence>
<evidence type="ECO:0000313" key="1">
    <source>
        <dbReference type="EMBL" id="AJG99472.1"/>
    </source>
</evidence>
<dbReference type="Proteomes" id="UP000631418">
    <property type="component" value="Unassembled WGS sequence"/>
</dbReference>
<dbReference type="Proteomes" id="UP000822184">
    <property type="component" value="Unassembled WGS sequence"/>
</dbReference>
<reference evidence="3" key="5">
    <citation type="submission" date="2020-11" db="EMBL/GenBank/DDBJ databases">
        <authorList>
            <person name="Thieme N."/>
            <person name="Liebl W."/>
            <person name="Zverlov V."/>
        </authorList>
    </citation>
    <scope>NUCLEOTIDE SEQUENCE</scope>
    <source>
        <strain evidence="3">NT08</strain>
    </source>
</reference>
<reference evidence="2" key="6">
    <citation type="journal article" date="2022" name="Nat. Biotechnol.">
        <title>Carbon-negative production of acetone and isopropanol by gas fermentation at industrial pilot scale.</title>
        <authorList>
            <person name="Liew F.E."/>
            <person name="Nogle R."/>
            <person name="Abdalla T."/>
            <person name="Rasor B.J."/>
            <person name="Canter C."/>
            <person name="Jensen R.O."/>
            <person name="Wang L."/>
            <person name="Strutz J."/>
            <person name="Chirania P."/>
            <person name="De Tissera S."/>
            <person name="Mueller A.P."/>
            <person name="Ruan Z."/>
            <person name="Gao A."/>
            <person name="Tran L."/>
            <person name="Engle N.L."/>
            <person name="Bromley J.C."/>
            <person name="Daniell J."/>
            <person name="Conrado R."/>
            <person name="Tschaplinski T.J."/>
            <person name="Giannone R.J."/>
            <person name="Hettich R.L."/>
            <person name="Karim A.S."/>
            <person name="Simpson S.D."/>
            <person name="Brown S.D."/>
            <person name="Leang C."/>
            <person name="Jewett M.C."/>
            <person name="Kopke M."/>
        </authorList>
    </citation>
    <scope>NUCLEOTIDE SEQUENCE</scope>
    <source>
        <strain evidence="2">DJ015</strain>
    </source>
</reference>
<organism evidence="1 5">
    <name type="scientific">Clostridium beijerinckii</name>
    <name type="common">Clostridium MP</name>
    <dbReference type="NCBI Taxonomy" id="1520"/>
    <lineage>
        <taxon>Bacteria</taxon>
        <taxon>Bacillati</taxon>
        <taxon>Bacillota</taxon>
        <taxon>Clostridia</taxon>
        <taxon>Eubacteriales</taxon>
        <taxon>Clostridiaceae</taxon>
        <taxon>Clostridium</taxon>
    </lineage>
</organism>
<dbReference type="GeneID" id="66345533"/>
<dbReference type="AlphaFoldDB" id="A0A0B5QN68"/>
<protein>
    <submittedName>
        <fullName evidence="1">Uncharacterized protein</fullName>
    </submittedName>
</protein>
<reference evidence="4" key="4">
    <citation type="submission" date="2020-06" db="EMBL/GenBank/DDBJ databases">
        <title>Genomic insights into acetone-butanol-ethanol (ABE) fermentation by sequencing solventogenic clostridia strains.</title>
        <authorList>
            <person name="Brown S."/>
        </authorList>
    </citation>
    <scope>NUCLEOTIDE SEQUENCE</scope>
    <source>
        <strain evidence="4">DJ123</strain>
    </source>
</reference>
<proteinExistence type="predicted"/>
<reference evidence="2" key="3">
    <citation type="submission" date="2020-04" db="EMBL/GenBank/DDBJ databases">
        <authorList>
            <person name="Brown S."/>
        </authorList>
    </citation>
    <scope>NUCLEOTIDE SEQUENCE</scope>
    <source>
        <strain evidence="2">DJ015</strain>
    </source>
</reference>
<dbReference type="Proteomes" id="UP000031866">
    <property type="component" value="Chromosome"/>
</dbReference>
<sequence length="146" mass="16465">MGIEEKEIIEEKETDKSCDNKCEAPVMKINCNLEASIGNENKIIYVYPNKLQYFTASAICSSNCDTLEIIYTGCNKKCICDEVFICGRLGYYKVVSSGIIFMPKHNLKKLLNCGYPSDILHFKAINKCGDKIEFVVVFTLGSICYK</sequence>
<dbReference type="EMBL" id="JABTDW010000001">
    <property type="protein sequence ID" value="NSB14768.1"/>
    <property type="molecule type" value="Genomic_DNA"/>
</dbReference>
<dbReference type="OrthoDB" id="1912047at2"/>
<accession>A0A0B5QN68</accession>
<dbReference type="EMBL" id="JADOEF010000001">
    <property type="protein sequence ID" value="MBF7810609.1"/>
    <property type="molecule type" value="Genomic_DNA"/>
</dbReference>
<dbReference type="EMBL" id="CP010086">
    <property type="protein sequence ID" value="AJG99472.1"/>
    <property type="molecule type" value="Genomic_DNA"/>
</dbReference>
<dbReference type="EMBL" id="JABAGV010000035">
    <property type="protein sequence ID" value="MBC2475805.1"/>
    <property type="molecule type" value="Genomic_DNA"/>
</dbReference>
<evidence type="ECO:0000313" key="3">
    <source>
        <dbReference type="EMBL" id="MBF7810609.1"/>
    </source>
</evidence>
<dbReference type="Proteomes" id="UP001194098">
    <property type="component" value="Unassembled WGS sequence"/>
</dbReference>
<evidence type="ECO:0000313" key="2">
    <source>
        <dbReference type="EMBL" id="MBC2475805.1"/>
    </source>
</evidence>
<reference evidence="5" key="1">
    <citation type="submission" date="2014-12" db="EMBL/GenBank/DDBJ databases">
        <title>Genome sequence of Clostridium beijerinckii strain 59B.</title>
        <authorList>
            <person name="Little G.T."/>
            <person name="Minton N.P."/>
        </authorList>
    </citation>
    <scope>NUCLEOTIDE SEQUENCE [LARGE SCALE GENOMIC DNA]</scope>
    <source>
        <strain evidence="5">59B</strain>
    </source>
</reference>
<name>A0A0B5QN68_CLOBE</name>